<reference evidence="2" key="1">
    <citation type="submission" date="2025-08" db="UniProtKB">
        <authorList>
            <consortium name="Ensembl"/>
        </authorList>
    </citation>
    <scope>IDENTIFICATION</scope>
</reference>
<keyword evidence="1" id="KW-0472">Membrane</keyword>
<keyword evidence="1" id="KW-0812">Transmembrane</keyword>
<feature type="transmembrane region" description="Helical" evidence="1">
    <location>
        <begin position="63"/>
        <end position="84"/>
    </location>
</feature>
<reference evidence="2" key="2">
    <citation type="submission" date="2025-09" db="UniProtKB">
        <authorList>
            <consortium name="Ensembl"/>
        </authorList>
    </citation>
    <scope>IDENTIFICATION</scope>
</reference>
<name>A0A8C8DHJ5_9TELE</name>
<evidence type="ECO:0000313" key="3">
    <source>
        <dbReference type="Proteomes" id="UP000694383"/>
    </source>
</evidence>
<sequence length="99" mass="11074">MDGCVILIHSLCRVLTELWNSSALTFSFKVERVLLKFWSVALDRCLSSVFLSRLAPLYFSAQVLWVLIGLSAVGILLTFLRVYLNVDLLQELGSALSPL</sequence>
<proteinExistence type="predicted"/>
<dbReference type="AlphaFoldDB" id="A0A8C8DHJ5"/>
<keyword evidence="3" id="KW-1185">Reference proteome</keyword>
<evidence type="ECO:0000256" key="1">
    <source>
        <dbReference type="SAM" id="Phobius"/>
    </source>
</evidence>
<keyword evidence="1" id="KW-1133">Transmembrane helix</keyword>
<dbReference type="Ensembl" id="ENSOSIT00000006467.1">
    <property type="protein sequence ID" value="ENSOSIP00000006031.1"/>
    <property type="gene ID" value="ENSOSIG00000004132.1"/>
</dbReference>
<accession>A0A8C8DHJ5</accession>
<dbReference type="Proteomes" id="UP000694383">
    <property type="component" value="Unplaced"/>
</dbReference>
<protein>
    <submittedName>
        <fullName evidence="2">Uncharacterized protein</fullName>
    </submittedName>
</protein>
<evidence type="ECO:0000313" key="2">
    <source>
        <dbReference type="Ensembl" id="ENSOSIP00000006031.1"/>
    </source>
</evidence>
<organism evidence="2 3">
    <name type="scientific">Oryzias sinensis</name>
    <name type="common">Chinese medaka</name>
    <dbReference type="NCBI Taxonomy" id="183150"/>
    <lineage>
        <taxon>Eukaryota</taxon>
        <taxon>Metazoa</taxon>
        <taxon>Chordata</taxon>
        <taxon>Craniata</taxon>
        <taxon>Vertebrata</taxon>
        <taxon>Euteleostomi</taxon>
        <taxon>Actinopterygii</taxon>
        <taxon>Neopterygii</taxon>
        <taxon>Teleostei</taxon>
        <taxon>Neoteleostei</taxon>
        <taxon>Acanthomorphata</taxon>
        <taxon>Ovalentaria</taxon>
        <taxon>Atherinomorphae</taxon>
        <taxon>Beloniformes</taxon>
        <taxon>Adrianichthyidae</taxon>
        <taxon>Oryziinae</taxon>
        <taxon>Oryzias</taxon>
    </lineage>
</organism>